<accession>A0A346RNM5</accession>
<keyword evidence="7 10" id="KW-1133">Transmembrane helix</keyword>
<evidence type="ECO:0000256" key="1">
    <source>
        <dbReference type="ARBA" id="ARBA00004182"/>
    </source>
</evidence>
<sequence length="353" mass="39263">MSFFTSLRRVNKVYNNPNQFLNVDNLNVVNSSPAGFQNVFSSSSFRNLNNDMYMPGYLVRNNDFVSVADMNRFMRNNDSTNLRTMFPDATNGQLNSLGSLRRIDNVPDANLHSINLRKNAVKQNYPSTNTRNANGVETVLTQQPRLRTYLENLKLAGVTALIGTGVYLAFSTASLIQDIINALNNTGGSYFYVGFNGGDDMTVCMLRHRTCQLNADAMDRVVLCEFDPLISNEQELLELCRGFNYETEQTVCRASDPNADPESPQYVDISDLSVGQTIQCIEPYNLGDLIGDLGLDHLLGEEGLVNKSMNKSKSLGEKLLPLIMLVGGLLIMLAIGIFIFKQLLTKPLEPMAR</sequence>
<evidence type="ECO:0000313" key="12">
    <source>
        <dbReference type="Proteomes" id="UP000500845"/>
    </source>
</evidence>
<dbReference type="GeneID" id="65102125"/>
<dbReference type="RefSeq" id="YP_010086880.1">
    <property type="nucleotide sequence ID" value="NC_055500.1"/>
</dbReference>
<dbReference type="EMBL" id="MH394321">
    <property type="protein sequence ID" value="AXS67672.1"/>
    <property type="molecule type" value="Genomic_DNA"/>
</dbReference>
<keyword evidence="9" id="KW-0325">Glycoprotein</keyword>
<evidence type="ECO:0000256" key="9">
    <source>
        <dbReference type="ARBA" id="ARBA00023180"/>
    </source>
</evidence>
<reference evidence="11 12" key="1">
    <citation type="journal article" date="2018" name="J. Invertebr. Pathol.">
        <title>Morphological, genetic and biological characterisation of a novel alphabaculovirus isolated from Cryptophlebia peltastica (Lepidoptera: Tortricidae).</title>
        <authorList>
            <person name="Marsberg T."/>
            <person name="Jukes M.D."/>
            <person name="Krejmer-Rabalska M."/>
            <person name="Rabalski L."/>
            <person name="Knox C.M."/>
            <person name="Moore S.D."/>
            <person name="Hill M.P."/>
            <person name="Szewczyk B."/>
        </authorList>
    </citation>
    <scope>NUCLEOTIDE SEQUENCE [LARGE SCALE GENOMIC DNA]</scope>
    <source>
        <strain evidence="11">SA</strain>
    </source>
</reference>
<evidence type="ECO:0000256" key="4">
    <source>
        <dbReference type="ARBA" id="ARBA00022844"/>
    </source>
</evidence>
<keyword evidence="8 10" id="KW-0472">Membrane</keyword>
<keyword evidence="12" id="KW-1185">Reference proteome</keyword>
<dbReference type="GO" id="GO:0055036">
    <property type="term" value="C:virion membrane"/>
    <property type="evidence" value="ECO:0007669"/>
    <property type="project" value="UniProtKB-SubCell"/>
</dbReference>
<comment type="subcellular location">
    <subcellularLocation>
        <location evidence="1">Virion membrane</location>
    </subcellularLocation>
</comment>
<evidence type="ECO:0000256" key="10">
    <source>
        <dbReference type="SAM" id="Phobius"/>
    </source>
</evidence>
<dbReference type="InterPro" id="IPR006733">
    <property type="entry name" value="Baculo_ODV-E56"/>
</dbReference>
<name>A0A346RNM5_9ABAC</name>
<dbReference type="Pfam" id="PF04639">
    <property type="entry name" value="Baculo_E56"/>
    <property type="match status" value="1"/>
</dbReference>
<dbReference type="KEGG" id="vg:65102125"/>
<evidence type="ECO:0000256" key="6">
    <source>
        <dbReference type="ARBA" id="ARBA00022921"/>
    </source>
</evidence>
<evidence type="ECO:0000256" key="5">
    <source>
        <dbReference type="ARBA" id="ARBA00022879"/>
    </source>
</evidence>
<keyword evidence="4" id="KW-0946">Virion</keyword>
<comment type="similarity">
    <text evidence="2">Belongs to the baculoviridae E56 family.</text>
</comment>
<organism evidence="11 12">
    <name type="scientific">Cryptophlebia peltastica nucleopolyhedrovirus</name>
    <dbReference type="NCBI Taxonomy" id="2304025"/>
    <lineage>
        <taxon>Viruses</taxon>
        <taxon>Viruses incertae sedis</taxon>
        <taxon>Naldaviricetes</taxon>
        <taxon>Lefavirales</taxon>
        <taxon>Baculoviridae</taxon>
        <taxon>Alphabaculovirus</taxon>
        <taxon>Alphabaculovirus crypeltasticae</taxon>
    </lineage>
</organism>
<evidence type="ECO:0000256" key="3">
    <source>
        <dbReference type="ARBA" id="ARBA00022692"/>
    </source>
</evidence>
<evidence type="ECO:0000256" key="7">
    <source>
        <dbReference type="ARBA" id="ARBA00022989"/>
    </source>
</evidence>
<keyword evidence="3 10" id="KW-0812">Transmembrane</keyword>
<evidence type="ECO:0000256" key="2">
    <source>
        <dbReference type="ARBA" id="ARBA00008534"/>
    </source>
</evidence>
<proteinExistence type="inferred from homology"/>
<feature type="transmembrane region" description="Helical" evidence="10">
    <location>
        <begin position="319"/>
        <end position="340"/>
    </location>
</feature>
<protein>
    <submittedName>
        <fullName evidence="11">Pif5</fullName>
    </submittedName>
</protein>
<evidence type="ECO:0000313" key="11">
    <source>
        <dbReference type="EMBL" id="AXS67672.1"/>
    </source>
</evidence>
<keyword evidence="6" id="KW-0426">Late protein</keyword>
<dbReference type="GO" id="GO:0019031">
    <property type="term" value="C:viral envelope"/>
    <property type="evidence" value="ECO:0007669"/>
    <property type="project" value="UniProtKB-KW"/>
</dbReference>
<dbReference type="Proteomes" id="UP000500845">
    <property type="component" value="Segment"/>
</dbReference>
<keyword evidence="5" id="KW-0261">Viral envelope protein</keyword>
<evidence type="ECO:0000256" key="8">
    <source>
        <dbReference type="ARBA" id="ARBA00023136"/>
    </source>
</evidence>